<sequence length="192" mass="19759">MVVGCVGDGGDGDGSPAEPLELDALELGIYAVDVHRVNEEGCDAEGPGAPGALDYAVAALHDDGDGLEVVILPCADPTACAALAEETEAWGLTVDPVFMFDAALSDGTMTGPGRDGVTVPGDMGECGAFDEVPWLSGFGGEVLEGQSLTHRLDWSLMASTCVEDFEAGGAEGVEGECVRRVDWRATLVAVRE</sequence>
<dbReference type="RefSeq" id="WP_006971198.1">
    <property type="nucleotide sequence ID" value="NZ_ABCS01000017.1"/>
</dbReference>
<accession>A6G399</accession>
<proteinExistence type="predicted"/>
<name>A6G399_9BACT</name>
<reference evidence="1 2" key="1">
    <citation type="submission" date="2007-06" db="EMBL/GenBank/DDBJ databases">
        <authorList>
            <person name="Shimkets L."/>
            <person name="Ferriera S."/>
            <person name="Johnson J."/>
            <person name="Kravitz S."/>
            <person name="Beeson K."/>
            <person name="Sutton G."/>
            <person name="Rogers Y.-H."/>
            <person name="Friedman R."/>
            <person name="Frazier M."/>
            <person name="Venter J.C."/>
        </authorList>
    </citation>
    <scope>NUCLEOTIDE SEQUENCE [LARGE SCALE GENOMIC DNA]</scope>
    <source>
        <strain evidence="1 2">SIR-1</strain>
    </source>
</reference>
<dbReference type="EMBL" id="ABCS01000017">
    <property type="protein sequence ID" value="EDM79724.1"/>
    <property type="molecule type" value="Genomic_DNA"/>
</dbReference>
<comment type="caution">
    <text evidence="1">The sequence shown here is derived from an EMBL/GenBank/DDBJ whole genome shotgun (WGS) entry which is preliminary data.</text>
</comment>
<dbReference type="STRING" id="391625.PPSIR1_16720"/>
<dbReference type="AlphaFoldDB" id="A6G399"/>
<gene>
    <name evidence="1" type="ORF">PPSIR1_16720</name>
</gene>
<organism evidence="1 2">
    <name type="scientific">Plesiocystis pacifica SIR-1</name>
    <dbReference type="NCBI Taxonomy" id="391625"/>
    <lineage>
        <taxon>Bacteria</taxon>
        <taxon>Pseudomonadati</taxon>
        <taxon>Myxococcota</taxon>
        <taxon>Polyangia</taxon>
        <taxon>Nannocystales</taxon>
        <taxon>Nannocystaceae</taxon>
        <taxon>Plesiocystis</taxon>
    </lineage>
</organism>
<evidence type="ECO:0000313" key="1">
    <source>
        <dbReference type="EMBL" id="EDM79724.1"/>
    </source>
</evidence>
<evidence type="ECO:0000313" key="2">
    <source>
        <dbReference type="Proteomes" id="UP000005801"/>
    </source>
</evidence>
<protein>
    <submittedName>
        <fullName evidence="1">Uncharacterized protein</fullName>
    </submittedName>
</protein>
<dbReference type="Proteomes" id="UP000005801">
    <property type="component" value="Unassembled WGS sequence"/>
</dbReference>
<keyword evidence="2" id="KW-1185">Reference proteome</keyword>